<dbReference type="InterPro" id="IPR008949">
    <property type="entry name" value="Isoprenoid_synthase_dom_sf"/>
</dbReference>
<dbReference type="OrthoDB" id="6486656at2759"/>
<dbReference type="PANTHER" id="PTHR35201">
    <property type="entry name" value="TERPENE SYNTHASE"/>
    <property type="match status" value="1"/>
</dbReference>
<dbReference type="GO" id="GO:0010333">
    <property type="term" value="F:terpene synthase activity"/>
    <property type="evidence" value="ECO:0007669"/>
    <property type="project" value="InterPro"/>
</dbReference>
<dbReference type="PANTHER" id="PTHR35201:SF4">
    <property type="entry name" value="BETA-PINACENE SYNTHASE-RELATED"/>
    <property type="match status" value="1"/>
</dbReference>
<evidence type="ECO:0000313" key="7">
    <source>
        <dbReference type="EMBL" id="KIY71260.1"/>
    </source>
</evidence>
<dbReference type="SFLD" id="SFLDS00005">
    <property type="entry name" value="Isoprenoid_Synthase_Type_I"/>
    <property type="match status" value="1"/>
</dbReference>
<reference evidence="7 8" key="1">
    <citation type="journal article" date="2015" name="Fungal Genet. Biol.">
        <title>Evolution of novel wood decay mechanisms in Agaricales revealed by the genome sequences of Fistulina hepatica and Cylindrobasidium torrendii.</title>
        <authorList>
            <person name="Floudas D."/>
            <person name="Held B.W."/>
            <person name="Riley R."/>
            <person name="Nagy L.G."/>
            <person name="Koehler G."/>
            <person name="Ransdell A.S."/>
            <person name="Younus H."/>
            <person name="Chow J."/>
            <person name="Chiniquy J."/>
            <person name="Lipzen A."/>
            <person name="Tritt A."/>
            <person name="Sun H."/>
            <person name="Haridas S."/>
            <person name="LaButti K."/>
            <person name="Ohm R.A."/>
            <person name="Kues U."/>
            <person name="Blanchette R.A."/>
            <person name="Grigoriev I.V."/>
            <person name="Minto R.E."/>
            <person name="Hibbett D.S."/>
        </authorList>
    </citation>
    <scope>NUCLEOTIDE SEQUENCE [LARGE SCALE GENOMIC DNA]</scope>
    <source>
        <strain evidence="7 8">FP15055 ss-10</strain>
    </source>
</reference>
<evidence type="ECO:0000256" key="6">
    <source>
        <dbReference type="RuleBase" id="RU366034"/>
    </source>
</evidence>
<keyword evidence="5 6" id="KW-0456">Lyase</keyword>
<feature type="non-terminal residue" evidence="7">
    <location>
        <position position="322"/>
    </location>
</feature>
<comment type="cofactor">
    <cofactor evidence="1 6">
        <name>Mg(2+)</name>
        <dbReference type="ChEBI" id="CHEBI:18420"/>
    </cofactor>
</comment>
<dbReference type="Proteomes" id="UP000054007">
    <property type="component" value="Unassembled WGS sequence"/>
</dbReference>
<evidence type="ECO:0000313" key="8">
    <source>
        <dbReference type="Proteomes" id="UP000054007"/>
    </source>
</evidence>
<evidence type="ECO:0000256" key="1">
    <source>
        <dbReference type="ARBA" id="ARBA00001946"/>
    </source>
</evidence>
<organism evidence="7 8">
    <name type="scientific">Cylindrobasidium torrendii FP15055 ss-10</name>
    <dbReference type="NCBI Taxonomy" id="1314674"/>
    <lineage>
        <taxon>Eukaryota</taxon>
        <taxon>Fungi</taxon>
        <taxon>Dikarya</taxon>
        <taxon>Basidiomycota</taxon>
        <taxon>Agaricomycotina</taxon>
        <taxon>Agaricomycetes</taxon>
        <taxon>Agaricomycetidae</taxon>
        <taxon>Agaricales</taxon>
        <taxon>Marasmiineae</taxon>
        <taxon>Physalacriaceae</taxon>
        <taxon>Cylindrobasidium</taxon>
    </lineage>
</organism>
<dbReference type="InterPro" id="IPR034686">
    <property type="entry name" value="Terpene_cyclase-like_2"/>
</dbReference>
<dbReference type="GO" id="GO:0008299">
    <property type="term" value="P:isoprenoid biosynthetic process"/>
    <property type="evidence" value="ECO:0007669"/>
    <property type="project" value="UniProtKB-ARBA"/>
</dbReference>
<keyword evidence="4 6" id="KW-0460">Magnesium</keyword>
<name>A0A0D7BM41_9AGAR</name>
<gene>
    <name evidence="7" type="ORF">CYLTODRAFT_369585</name>
</gene>
<dbReference type="Gene3D" id="1.10.600.10">
    <property type="entry name" value="Farnesyl Diphosphate Synthase"/>
    <property type="match status" value="1"/>
</dbReference>
<proteinExistence type="inferred from homology"/>
<dbReference type="SFLD" id="SFLDG01020">
    <property type="entry name" value="Terpene_Cyclase_Like_2"/>
    <property type="match status" value="1"/>
</dbReference>
<accession>A0A0D7BM41</accession>
<evidence type="ECO:0000256" key="5">
    <source>
        <dbReference type="ARBA" id="ARBA00023239"/>
    </source>
</evidence>
<keyword evidence="8" id="KW-1185">Reference proteome</keyword>
<protein>
    <recommendedName>
        <fullName evidence="6">Terpene synthase</fullName>
        <ecNumber evidence="6">4.2.3.-</ecNumber>
    </recommendedName>
</protein>
<keyword evidence="3 6" id="KW-0479">Metal-binding</keyword>
<dbReference type="SUPFAM" id="SSF48576">
    <property type="entry name" value="Terpenoid synthases"/>
    <property type="match status" value="1"/>
</dbReference>
<dbReference type="EMBL" id="KN880456">
    <property type="protein sequence ID" value="KIY71260.1"/>
    <property type="molecule type" value="Genomic_DNA"/>
</dbReference>
<dbReference type="EC" id="4.2.3.-" evidence="6"/>
<comment type="similarity">
    <text evidence="2 6">Belongs to the terpene synthase family.</text>
</comment>
<evidence type="ECO:0000256" key="4">
    <source>
        <dbReference type="ARBA" id="ARBA00022842"/>
    </source>
</evidence>
<evidence type="ECO:0000256" key="3">
    <source>
        <dbReference type="ARBA" id="ARBA00022723"/>
    </source>
</evidence>
<dbReference type="AlphaFoldDB" id="A0A0D7BM41"/>
<evidence type="ECO:0000256" key="2">
    <source>
        <dbReference type="ARBA" id="ARBA00006333"/>
    </source>
</evidence>
<dbReference type="Pfam" id="PF19086">
    <property type="entry name" value="Terpene_syn_C_2"/>
    <property type="match status" value="1"/>
</dbReference>
<sequence>MEGWPFPTRPSCASDKSNAESKAWVESYTPFSEKAQNAFNKCQFGSFAARAFANFPDDVYRCSVDLINYYFVFDELTDEMDANNVRVLIDGVMNTMRNPSAPALKNEHLCITMMRDFWLRTLALKATDSFVERFLRDFEEYLETVWQQAVDRETGLVRPTADYFKMRRGTIGVRTSTTFMVVVEDLPKLVAEHPYVETMIRCSIDLSIMSNDIYSFNVEQAHGDQAHNLVSVTMAERDVDIQGAIDIISAEYDRCRLEFLRHFNNLPDFGNPKVNGVLERFCLRLGSWVTTNDEWSFLTPRYFGEEYEQVRKTRTVKLLPRI</sequence>
<dbReference type="GO" id="GO:0046872">
    <property type="term" value="F:metal ion binding"/>
    <property type="evidence" value="ECO:0007669"/>
    <property type="project" value="UniProtKB-KW"/>
</dbReference>